<evidence type="ECO:0000313" key="5">
    <source>
        <dbReference type="Proteomes" id="UP000006462"/>
    </source>
</evidence>
<evidence type="ECO:0000313" key="4">
    <source>
        <dbReference type="EMBL" id="EFB89744.1"/>
    </source>
</evidence>
<dbReference type="EMBL" id="ADFP01000121">
    <property type="protein sequence ID" value="EFB89744.1"/>
    <property type="molecule type" value="Genomic_DNA"/>
</dbReference>
<feature type="region of interest" description="Disordered" evidence="1">
    <location>
        <begin position="496"/>
        <end position="537"/>
    </location>
</feature>
<dbReference type="Gene3D" id="3.40.1360.10">
    <property type="match status" value="1"/>
</dbReference>
<dbReference type="PROSITE" id="PS51199">
    <property type="entry name" value="SF4_HELICASE"/>
    <property type="match status" value="1"/>
</dbReference>
<dbReference type="EC" id="2.7.7.-" evidence="4"/>
<keyword evidence="4" id="KW-0548">Nucleotidyltransferase</keyword>
<dbReference type="Pfam" id="PF03796">
    <property type="entry name" value="DnaB_C"/>
    <property type="match status" value="1"/>
</dbReference>
<dbReference type="InterPro" id="IPR007694">
    <property type="entry name" value="DNA_helicase_DnaB-like_C"/>
</dbReference>
<gene>
    <name evidence="4" type="ORF">HMPREF7215_2558</name>
</gene>
<comment type="caution">
    <text evidence="4">The sequence shown here is derived from an EMBL/GenBank/DDBJ whole genome shotgun (WGS) entry which is preliminary data.</text>
</comment>
<dbReference type="PANTHER" id="PTHR12873">
    <property type="entry name" value="T7-LIKE MITOCHONDRIAL DNA HELICASE"/>
    <property type="match status" value="1"/>
</dbReference>
<dbReference type="InterPro" id="IPR027032">
    <property type="entry name" value="Twinkle-like"/>
</dbReference>
<dbReference type="InterPro" id="IPR034154">
    <property type="entry name" value="TOPRIM_DnaG/twinkle"/>
</dbReference>
<name>A0ABM9ZS90_9BACT</name>
<dbReference type="InterPro" id="IPR006171">
    <property type="entry name" value="TOPRIM_dom"/>
</dbReference>
<evidence type="ECO:0000259" key="2">
    <source>
        <dbReference type="PROSITE" id="PS50880"/>
    </source>
</evidence>
<sequence length="537" mass="60129">MPAELIKDIEYLPLTARDLTIDTCRKFSYGVADDGTNVWQVATYYDQNGEPVAQHLRGKDKTFRWRGSPQNVKLYGQQLWNDHGKMVIVTEGEIDCLSVSQVQGNRWPVVSVPNGVTSAVRAFKDNLEWLESFEKVVICFDMDEPGRKAANEAAQVLSPGKAFIMYLPLKDPNDMLKAGKTAELISAIWSAAPYRPDGIVSGIELWDELTKAPEKGYATPFPKLNTMTDGIRKKELWLFTAGSGIGKSTVVHEIAYHFMTQHKLTIGVMALEESKRRAAERYLSIYLNKPLHLTREGVSEEALKDAYDHTIGQEGRFYLYDHFGSTDIDTLMSRIRYMAVSCAIDFLVLDHISIVVSGLRDAGESERKQIDMLMTALRSLVEDTGIGVLGVVHLKRPAQGASWNDGKKPALTDLRGSGGLEQLSDMVVSLSRNQQDEETGNYSRLNVLKNRFTGVVGTADTLLYDNRTGRLLAVQDKDDPFREENRGNVFENNVKEQDTQWPLRVSEQRRASAPAQTDAGRKTEKSVEQPLEGEVDF</sequence>
<dbReference type="InterPro" id="IPR027417">
    <property type="entry name" value="P-loop_NTPase"/>
</dbReference>
<dbReference type="Gene3D" id="3.40.50.300">
    <property type="entry name" value="P-loop containing nucleotide triphosphate hydrolases"/>
    <property type="match status" value="1"/>
</dbReference>
<accession>A0ABM9ZS90</accession>
<evidence type="ECO:0000259" key="3">
    <source>
        <dbReference type="PROSITE" id="PS51199"/>
    </source>
</evidence>
<organism evidence="4 5">
    <name type="scientific">Pyramidobacter piscolens W5455</name>
    <dbReference type="NCBI Taxonomy" id="352165"/>
    <lineage>
        <taxon>Bacteria</taxon>
        <taxon>Thermotogati</taxon>
        <taxon>Synergistota</taxon>
        <taxon>Synergistia</taxon>
        <taxon>Synergistales</taxon>
        <taxon>Dethiosulfovibrionaceae</taxon>
        <taxon>Pyramidobacter</taxon>
    </lineage>
</organism>
<protein>
    <submittedName>
        <fullName evidence="4">Toprim domain protein</fullName>
        <ecNumber evidence="4">2.7.7.-</ecNumber>
    </submittedName>
</protein>
<dbReference type="GO" id="GO:0016779">
    <property type="term" value="F:nucleotidyltransferase activity"/>
    <property type="evidence" value="ECO:0007669"/>
    <property type="project" value="UniProtKB-KW"/>
</dbReference>
<dbReference type="SUPFAM" id="SSF56731">
    <property type="entry name" value="DNA primase core"/>
    <property type="match status" value="1"/>
</dbReference>
<keyword evidence="5" id="KW-1185">Reference proteome</keyword>
<dbReference type="Pfam" id="PF13155">
    <property type="entry name" value="Toprim_2"/>
    <property type="match status" value="1"/>
</dbReference>
<keyword evidence="4" id="KW-0808">Transferase</keyword>
<feature type="domain" description="Toprim" evidence="2">
    <location>
        <begin position="85"/>
        <end position="172"/>
    </location>
</feature>
<dbReference type="SUPFAM" id="SSF52540">
    <property type="entry name" value="P-loop containing nucleoside triphosphate hydrolases"/>
    <property type="match status" value="1"/>
</dbReference>
<dbReference type="Proteomes" id="UP000006462">
    <property type="component" value="Unassembled WGS sequence"/>
</dbReference>
<dbReference type="CDD" id="cd19483">
    <property type="entry name" value="RecA-like_Gp4D_helicase"/>
    <property type="match status" value="1"/>
</dbReference>
<evidence type="ECO:0000256" key="1">
    <source>
        <dbReference type="SAM" id="MobiDB-lite"/>
    </source>
</evidence>
<dbReference type="PROSITE" id="PS50880">
    <property type="entry name" value="TOPRIM"/>
    <property type="match status" value="1"/>
</dbReference>
<dbReference type="Pfam" id="PF21268">
    <property type="entry name" value="Helic-prim_T7_N"/>
    <property type="match status" value="1"/>
</dbReference>
<proteinExistence type="predicted"/>
<dbReference type="RefSeq" id="WP_009165749.1">
    <property type="nucleotide sequence ID" value="NZ_ADFP01000121.1"/>
</dbReference>
<dbReference type="InterPro" id="IPR048774">
    <property type="entry name" value="Helic-prim_T7_N"/>
</dbReference>
<dbReference type="Gene3D" id="2.20.25.180">
    <property type="match status" value="1"/>
</dbReference>
<dbReference type="PANTHER" id="PTHR12873:SF0">
    <property type="entry name" value="TWINKLE MTDNA HELICASE"/>
    <property type="match status" value="1"/>
</dbReference>
<dbReference type="SMART" id="SM00493">
    <property type="entry name" value="TOPRIM"/>
    <property type="match status" value="1"/>
</dbReference>
<dbReference type="CDD" id="cd01029">
    <property type="entry name" value="TOPRIM_primases"/>
    <property type="match status" value="1"/>
</dbReference>
<reference evidence="4 5" key="1">
    <citation type="submission" date="2009-12" db="EMBL/GenBank/DDBJ databases">
        <authorList>
            <person name="Shrivastava S."/>
            <person name="Madupu R."/>
            <person name="Durkin A.S."/>
            <person name="Torralba M."/>
            <person name="Methe B."/>
            <person name="Sutton G.G."/>
            <person name="Strausberg R.L."/>
            <person name="Nelson K.E."/>
        </authorList>
    </citation>
    <scope>NUCLEOTIDE SEQUENCE [LARGE SCALE GENOMIC DNA]</scope>
    <source>
        <strain evidence="4 5">W5455</strain>
    </source>
</reference>
<feature type="domain" description="SF4 helicase" evidence="3">
    <location>
        <begin position="210"/>
        <end position="477"/>
    </location>
</feature>